<feature type="binding site" evidence="9">
    <location>
        <begin position="191"/>
        <end position="195"/>
    </location>
    <ligand>
        <name>GTP</name>
        <dbReference type="ChEBI" id="CHEBI:37565"/>
    </ligand>
</feature>
<comment type="function">
    <text evidence="9">Involved in targeting and insertion of nascent membrane proteins into the cytoplasmic membrane. Acts as a receptor for the complex formed by the signal recognition particle (SRP) and the ribosome-nascent chain (RNC).</text>
</comment>
<dbReference type="GO" id="GO:0003924">
    <property type="term" value="F:GTPase activity"/>
    <property type="evidence" value="ECO:0007669"/>
    <property type="project" value="UniProtKB-UniRule"/>
</dbReference>
<dbReference type="FunFam" id="3.40.50.300:FF:000053">
    <property type="entry name" value="Signal recognition particle receptor FtsY"/>
    <property type="match status" value="1"/>
</dbReference>
<gene>
    <name evidence="9 11" type="primary">ftsY</name>
    <name evidence="11" type="ORF">PRVXH_001460</name>
</gene>
<dbReference type="NCBIfam" id="TIGR00064">
    <property type="entry name" value="ftsY"/>
    <property type="match status" value="1"/>
</dbReference>
<dbReference type="FunFam" id="1.20.120.140:FF:000002">
    <property type="entry name" value="Signal recognition particle receptor FtsY"/>
    <property type="match status" value="1"/>
</dbReference>
<dbReference type="PANTHER" id="PTHR43134">
    <property type="entry name" value="SIGNAL RECOGNITION PARTICLE RECEPTOR SUBUNIT ALPHA"/>
    <property type="match status" value="1"/>
</dbReference>
<dbReference type="EMBL" id="CP159485">
    <property type="protein sequence ID" value="XCI27557.1"/>
    <property type="molecule type" value="Genomic_DNA"/>
</dbReference>
<dbReference type="GO" id="GO:0005047">
    <property type="term" value="F:signal recognition particle binding"/>
    <property type="evidence" value="ECO:0007669"/>
    <property type="project" value="TreeGrafter"/>
</dbReference>
<evidence type="ECO:0000256" key="1">
    <source>
        <dbReference type="ARBA" id="ARBA00022475"/>
    </source>
</evidence>
<dbReference type="GO" id="GO:0005525">
    <property type="term" value="F:GTP binding"/>
    <property type="evidence" value="ECO:0007669"/>
    <property type="project" value="UniProtKB-UniRule"/>
</dbReference>
<dbReference type="InterPro" id="IPR036225">
    <property type="entry name" value="SRP/SRP_N"/>
</dbReference>
<dbReference type="EC" id="3.6.5.4" evidence="9"/>
<name>A0AAU8HPK4_9FIRM</name>
<evidence type="ECO:0000256" key="3">
    <source>
        <dbReference type="ARBA" id="ARBA00022741"/>
    </source>
</evidence>
<comment type="subunit">
    <text evidence="9">Part of the signal recognition particle protein translocation system, which is composed of SRP and FtsY.</text>
</comment>
<reference evidence="11" key="2">
    <citation type="submission" date="2024-06" db="EMBL/GenBank/DDBJ databases">
        <authorList>
            <person name="Petrova K.O."/>
            <person name="Toshchakov S.V."/>
            <person name="Boltjanskaja Y.V."/>
            <person name="Kevbrin V.V."/>
        </authorList>
    </citation>
    <scope>NUCLEOTIDE SEQUENCE</scope>
    <source>
        <strain evidence="11">Z-710</strain>
    </source>
</reference>
<dbReference type="GO" id="GO:0006614">
    <property type="term" value="P:SRP-dependent cotranslational protein targeting to membrane"/>
    <property type="evidence" value="ECO:0007669"/>
    <property type="project" value="InterPro"/>
</dbReference>
<organism evidence="11">
    <name type="scientific">Proteinivorax hydrogeniformans</name>
    <dbReference type="NCBI Taxonomy" id="1826727"/>
    <lineage>
        <taxon>Bacteria</taxon>
        <taxon>Bacillati</taxon>
        <taxon>Bacillota</taxon>
        <taxon>Clostridia</taxon>
        <taxon>Eubacteriales</taxon>
        <taxon>Proteinivoracaceae</taxon>
        <taxon>Proteinivorax</taxon>
    </lineage>
</organism>
<evidence type="ECO:0000256" key="6">
    <source>
        <dbReference type="ARBA" id="ARBA00023136"/>
    </source>
</evidence>
<comment type="catalytic activity">
    <reaction evidence="8 9">
        <text>GTP + H2O = GDP + phosphate + H(+)</text>
        <dbReference type="Rhea" id="RHEA:19669"/>
        <dbReference type="ChEBI" id="CHEBI:15377"/>
        <dbReference type="ChEBI" id="CHEBI:15378"/>
        <dbReference type="ChEBI" id="CHEBI:37565"/>
        <dbReference type="ChEBI" id="CHEBI:43474"/>
        <dbReference type="ChEBI" id="CHEBI:58189"/>
        <dbReference type="EC" id="3.6.5.4"/>
    </reaction>
</comment>
<comment type="subcellular location">
    <subcellularLocation>
        <location evidence="9">Cell membrane</location>
        <topology evidence="9">Peripheral membrane protein</topology>
        <orientation evidence="9">Cytoplasmic side</orientation>
    </subcellularLocation>
    <subcellularLocation>
        <location evidence="9">Cytoplasm</location>
    </subcellularLocation>
</comment>
<evidence type="ECO:0000256" key="4">
    <source>
        <dbReference type="ARBA" id="ARBA00022801"/>
    </source>
</evidence>
<dbReference type="PROSITE" id="PS00300">
    <property type="entry name" value="SRP54"/>
    <property type="match status" value="1"/>
</dbReference>
<dbReference type="SUPFAM" id="SSF52540">
    <property type="entry name" value="P-loop containing nucleoside triphosphate hydrolases"/>
    <property type="match status" value="1"/>
</dbReference>
<evidence type="ECO:0000313" key="11">
    <source>
        <dbReference type="EMBL" id="XCI27557.1"/>
    </source>
</evidence>
<dbReference type="HAMAP" id="MF_00920">
    <property type="entry name" value="FtsY"/>
    <property type="match status" value="1"/>
</dbReference>
<sequence>MSILNKFKSGLNKTRKNLLGGIEKVFSGFSSVDEEFFEELEEVLLEADVGVKTTMELIDELREYCDENNVKDSQEIQTFFQDRLITQFGEGHTQLNVSEKKPTVIFVCGVNGVGKTTFIGKLTHKLKKEGNKVLLVAADTFRAAAIEQLKVWGDRNNVDVISHQMGSDPGAVIYDGMQAAKARKVDYVICDTAGRLHSKSNLMEELKKVNRVIKKEIPDAPHESLLVLDATTGQNAINQAKAFGEATELSGIVLNKIDGTAKGGVVIAINKELKVPIKYVGLGEKIEDLQEFEGQHFIQALFDRG</sequence>
<dbReference type="SMART" id="SM00382">
    <property type="entry name" value="AAA"/>
    <property type="match status" value="1"/>
</dbReference>
<keyword evidence="4 9" id="KW-0378">Hydrolase</keyword>
<evidence type="ECO:0000259" key="10">
    <source>
        <dbReference type="PROSITE" id="PS00300"/>
    </source>
</evidence>
<dbReference type="SUPFAM" id="SSF47364">
    <property type="entry name" value="Domain of the SRP/SRP receptor G-proteins"/>
    <property type="match status" value="1"/>
</dbReference>
<dbReference type="SMART" id="SM00963">
    <property type="entry name" value="SRP54_N"/>
    <property type="match status" value="1"/>
</dbReference>
<comment type="caution">
    <text evidence="9">Lacks conserved residue(s) required for the propagation of feature annotation.</text>
</comment>
<dbReference type="GO" id="GO:0005886">
    <property type="term" value="C:plasma membrane"/>
    <property type="evidence" value="ECO:0007669"/>
    <property type="project" value="UniProtKB-SubCell"/>
</dbReference>
<evidence type="ECO:0000256" key="7">
    <source>
        <dbReference type="ARBA" id="ARBA00023170"/>
    </source>
</evidence>
<dbReference type="InterPro" id="IPR000897">
    <property type="entry name" value="SRP54_GTPase_dom"/>
</dbReference>
<reference evidence="11" key="1">
    <citation type="journal article" date="2018" name="Antonie Van Leeuwenhoek">
        <title>Proteinivorax hydrogeniformans sp. nov., an anaerobic, haloalkaliphilic bacterium fermenting proteinaceous compounds with high hydrogen production.</title>
        <authorList>
            <person name="Boltyanskaya Y."/>
            <person name="Detkova E."/>
            <person name="Pimenov N."/>
            <person name="Kevbrin V."/>
        </authorList>
    </citation>
    <scope>NUCLEOTIDE SEQUENCE</scope>
    <source>
        <strain evidence="11">Z-710</strain>
    </source>
</reference>
<dbReference type="InterPro" id="IPR027417">
    <property type="entry name" value="P-loop_NTPase"/>
</dbReference>
<keyword evidence="6 9" id="KW-0472">Membrane</keyword>
<evidence type="ECO:0000256" key="9">
    <source>
        <dbReference type="HAMAP-Rule" id="MF_00920"/>
    </source>
</evidence>
<dbReference type="Gene3D" id="1.20.120.140">
    <property type="entry name" value="Signal recognition particle SRP54, nucleotide-binding domain"/>
    <property type="match status" value="1"/>
</dbReference>
<protein>
    <recommendedName>
        <fullName evidence="9">Signal recognition particle receptor FtsY</fullName>
        <shortName evidence="9">SRP receptor</shortName>
        <ecNumber evidence="9">3.6.5.4</ecNumber>
    </recommendedName>
</protein>
<dbReference type="GO" id="GO:0005737">
    <property type="term" value="C:cytoplasm"/>
    <property type="evidence" value="ECO:0007669"/>
    <property type="project" value="UniProtKB-SubCell"/>
</dbReference>
<dbReference type="RefSeq" id="WP_353892135.1">
    <property type="nucleotide sequence ID" value="NZ_CP159485.1"/>
</dbReference>
<keyword evidence="5 9" id="KW-0342">GTP-binding</keyword>
<dbReference type="InterPro" id="IPR004390">
    <property type="entry name" value="SR_rcpt_FtsY"/>
</dbReference>
<feature type="binding site" evidence="9">
    <location>
        <begin position="109"/>
        <end position="116"/>
    </location>
    <ligand>
        <name>GTP</name>
        <dbReference type="ChEBI" id="CHEBI:37565"/>
    </ligand>
</feature>
<feature type="domain" description="SRP54-type proteins GTP-binding" evidence="10">
    <location>
        <begin position="276"/>
        <end position="289"/>
    </location>
</feature>
<keyword evidence="3 9" id="KW-0547">Nucleotide-binding</keyword>
<proteinExistence type="inferred from homology"/>
<dbReference type="Pfam" id="PF02881">
    <property type="entry name" value="SRP54_N"/>
    <property type="match status" value="1"/>
</dbReference>
<evidence type="ECO:0000256" key="2">
    <source>
        <dbReference type="ARBA" id="ARBA00022490"/>
    </source>
</evidence>
<dbReference type="AlphaFoldDB" id="A0AAU8HPK4"/>
<keyword evidence="2 9" id="KW-0963">Cytoplasm</keyword>
<dbReference type="Pfam" id="PF00448">
    <property type="entry name" value="SRP54"/>
    <property type="match status" value="1"/>
</dbReference>
<dbReference type="CDD" id="cd17874">
    <property type="entry name" value="FtsY"/>
    <property type="match status" value="1"/>
</dbReference>
<dbReference type="InterPro" id="IPR042101">
    <property type="entry name" value="SRP54_N_sf"/>
</dbReference>
<evidence type="ECO:0000256" key="8">
    <source>
        <dbReference type="ARBA" id="ARBA00048027"/>
    </source>
</evidence>
<keyword evidence="7 9" id="KW-0675">Receptor</keyword>
<keyword evidence="1 9" id="KW-1003">Cell membrane</keyword>
<dbReference type="InterPro" id="IPR003593">
    <property type="entry name" value="AAA+_ATPase"/>
</dbReference>
<evidence type="ECO:0000256" key="5">
    <source>
        <dbReference type="ARBA" id="ARBA00023134"/>
    </source>
</evidence>
<dbReference type="SMART" id="SM00962">
    <property type="entry name" value="SRP54"/>
    <property type="match status" value="1"/>
</dbReference>
<dbReference type="InterPro" id="IPR013822">
    <property type="entry name" value="Signal_recog_particl_SRP54_hlx"/>
</dbReference>
<comment type="similarity">
    <text evidence="9">Belongs to the GTP-binding SRP family. FtsY subfamily.</text>
</comment>
<dbReference type="Gene3D" id="3.40.50.300">
    <property type="entry name" value="P-loop containing nucleotide triphosphate hydrolases"/>
    <property type="match status" value="1"/>
</dbReference>
<dbReference type="PANTHER" id="PTHR43134:SF1">
    <property type="entry name" value="SIGNAL RECOGNITION PARTICLE RECEPTOR SUBUNIT ALPHA"/>
    <property type="match status" value="1"/>
</dbReference>
<accession>A0AAU8HPK4</accession>